<proteinExistence type="inferred from homology"/>
<dbReference type="SUPFAM" id="SSF56112">
    <property type="entry name" value="Protein kinase-like (PK-like)"/>
    <property type="match status" value="1"/>
</dbReference>
<evidence type="ECO:0000313" key="9">
    <source>
        <dbReference type="Proteomes" id="UP001162164"/>
    </source>
</evidence>
<gene>
    <name evidence="8" type="ORF">NQ317_018192</name>
</gene>
<evidence type="ECO:0000256" key="5">
    <source>
        <dbReference type="ARBA" id="ARBA00022777"/>
    </source>
</evidence>
<keyword evidence="9" id="KW-1185">Reference proteome</keyword>
<protein>
    <recommendedName>
        <fullName evidence="7">Protein kinase domain-containing protein</fullName>
    </recommendedName>
</protein>
<dbReference type="InterPro" id="IPR008271">
    <property type="entry name" value="Ser/Thr_kinase_AS"/>
</dbReference>
<dbReference type="InterPro" id="IPR050538">
    <property type="entry name" value="MAP_kinase_kinase_kinase"/>
</dbReference>
<evidence type="ECO:0000256" key="2">
    <source>
        <dbReference type="ARBA" id="ARBA00022527"/>
    </source>
</evidence>
<sequence length="78" mass="9048">MMAVKEIPLQHNDNITIKRVAEEMKILEGIAYRNLVRRYTFQLVSGVVCLHEHGIAHRDIKTANIFLTEGGRQLFENR</sequence>
<dbReference type="PROSITE" id="PS00108">
    <property type="entry name" value="PROTEIN_KINASE_ST"/>
    <property type="match status" value="1"/>
</dbReference>
<evidence type="ECO:0000256" key="1">
    <source>
        <dbReference type="ARBA" id="ARBA00006529"/>
    </source>
</evidence>
<dbReference type="Gene3D" id="1.10.510.10">
    <property type="entry name" value="Transferase(Phosphotransferase) domain 1"/>
    <property type="match status" value="1"/>
</dbReference>
<dbReference type="Pfam" id="PF00069">
    <property type="entry name" value="Pkinase"/>
    <property type="match status" value="1"/>
</dbReference>
<name>A0ABQ9JYU3_9CUCU</name>
<dbReference type="PANTHER" id="PTHR48016:SF32">
    <property type="entry name" value="MITOGEN-ACTIVATED PROTEIN KINASE KINASE KINASE 4"/>
    <property type="match status" value="1"/>
</dbReference>
<keyword evidence="5" id="KW-0418">Kinase</keyword>
<accession>A0ABQ9JYU3</accession>
<dbReference type="Proteomes" id="UP001162164">
    <property type="component" value="Unassembled WGS sequence"/>
</dbReference>
<evidence type="ECO:0000256" key="3">
    <source>
        <dbReference type="ARBA" id="ARBA00022679"/>
    </source>
</evidence>
<dbReference type="PROSITE" id="PS50011">
    <property type="entry name" value="PROTEIN_KINASE_DOM"/>
    <property type="match status" value="1"/>
</dbReference>
<evidence type="ECO:0000256" key="6">
    <source>
        <dbReference type="ARBA" id="ARBA00022840"/>
    </source>
</evidence>
<keyword evidence="4" id="KW-0547">Nucleotide-binding</keyword>
<dbReference type="EMBL" id="JAPWTJ010000108">
    <property type="protein sequence ID" value="KAJ8982779.1"/>
    <property type="molecule type" value="Genomic_DNA"/>
</dbReference>
<keyword evidence="2" id="KW-0723">Serine/threonine-protein kinase</keyword>
<evidence type="ECO:0000313" key="8">
    <source>
        <dbReference type="EMBL" id="KAJ8982779.1"/>
    </source>
</evidence>
<comment type="caution">
    <text evidence="8">The sequence shown here is derived from an EMBL/GenBank/DDBJ whole genome shotgun (WGS) entry which is preliminary data.</text>
</comment>
<keyword evidence="3" id="KW-0808">Transferase</keyword>
<comment type="similarity">
    <text evidence="1">Belongs to the protein kinase superfamily. STE Ser/Thr protein kinase family. MAP kinase kinase kinase subfamily.</text>
</comment>
<organism evidence="8 9">
    <name type="scientific">Molorchus minor</name>
    <dbReference type="NCBI Taxonomy" id="1323400"/>
    <lineage>
        <taxon>Eukaryota</taxon>
        <taxon>Metazoa</taxon>
        <taxon>Ecdysozoa</taxon>
        <taxon>Arthropoda</taxon>
        <taxon>Hexapoda</taxon>
        <taxon>Insecta</taxon>
        <taxon>Pterygota</taxon>
        <taxon>Neoptera</taxon>
        <taxon>Endopterygota</taxon>
        <taxon>Coleoptera</taxon>
        <taxon>Polyphaga</taxon>
        <taxon>Cucujiformia</taxon>
        <taxon>Chrysomeloidea</taxon>
        <taxon>Cerambycidae</taxon>
        <taxon>Lamiinae</taxon>
        <taxon>Monochamini</taxon>
        <taxon>Molorchus</taxon>
    </lineage>
</organism>
<feature type="domain" description="Protein kinase" evidence="7">
    <location>
        <begin position="1"/>
        <end position="78"/>
    </location>
</feature>
<dbReference type="InterPro" id="IPR000719">
    <property type="entry name" value="Prot_kinase_dom"/>
</dbReference>
<reference evidence="8" key="1">
    <citation type="journal article" date="2023" name="Insect Mol. Biol.">
        <title>Genome sequencing provides insights into the evolution of gene families encoding plant cell wall-degrading enzymes in longhorned beetles.</title>
        <authorList>
            <person name="Shin N.R."/>
            <person name="Okamura Y."/>
            <person name="Kirsch R."/>
            <person name="Pauchet Y."/>
        </authorList>
    </citation>
    <scope>NUCLEOTIDE SEQUENCE</scope>
    <source>
        <strain evidence="8">MMC_N1</strain>
    </source>
</reference>
<evidence type="ECO:0000259" key="7">
    <source>
        <dbReference type="PROSITE" id="PS50011"/>
    </source>
</evidence>
<dbReference type="InterPro" id="IPR011009">
    <property type="entry name" value="Kinase-like_dom_sf"/>
</dbReference>
<evidence type="ECO:0000256" key="4">
    <source>
        <dbReference type="ARBA" id="ARBA00022741"/>
    </source>
</evidence>
<keyword evidence="6" id="KW-0067">ATP-binding</keyword>
<dbReference type="PANTHER" id="PTHR48016">
    <property type="entry name" value="MAP KINASE KINASE KINASE SSK2-RELATED-RELATED"/>
    <property type="match status" value="1"/>
</dbReference>